<name>A0AAV2L317_KNICA</name>
<keyword evidence="2" id="KW-1185">Reference proteome</keyword>
<proteinExistence type="predicted"/>
<dbReference type="AlphaFoldDB" id="A0AAV2L317"/>
<gene>
    <name evidence="1" type="ORF">KC01_LOCUS24276</name>
</gene>
<reference evidence="1 2" key="1">
    <citation type="submission" date="2024-04" db="EMBL/GenBank/DDBJ databases">
        <authorList>
            <person name="Waldvogel A.-M."/>
            <person name="Schoenle A."/>
        </authorList>
    </citation>
    <scope>NUCLEOTIDE SEQUENCE [LARGE SCALE GENOMIC DNA]</scope>
</reference>
<protein>
    <submittedName>
        <fullName evidence="1">Uncharacterized protein</fullName>
    </submittedName>
</protein>
<accession>A0AAV2L317</accession>
<organism evidence="1 2">
    <name type="scientific">Knipowitschia caucasica</name>
    <name type="common">Caucasian dwarf goby</name>
    <name type="synonym">Pomatoschistus caucasicus</name>
    <dbReference type="NCBI Taxonomy" id="637954"/>
    <lineage>
        <taxon>Eukaryota</taxon>
        <taxon>Metazoa</taxon>
        <taxon>Chordata</taxon>
        <taxon>Craniata</taxon>
        <taxon>Vertebrata</taxon>
        <taxon>Euteleostomi</taxon>
        <taxon>Actinopterygii</taxon>
        <taxon>Neopterygii</taxon>
        <taxon>Teleostei</taxon>
        <taxon>Neoteleostei</taxon>
        <taxon>Acanthomorphata</taxon>
        <taxon>Gobiaria</taxon>
        <taxon>Gobiiformes</taxon>
        <taxon>Gobioidei</taxon>
        <taxon>Gobiidae</taxon>
        <taxon>Gobiinae</taxon>
        <taxon>Knipowitschia</taxon>
    </lineage>
</organism>
<dbReference type="EMBL" id="OZ035842">
    <property type="protein sequence ID" value="CAL1595480.1"/>
    <property type="molecule type" value="Genomic_DNA"/>
</dbReference>
<evidence type="ECO:0000313" key="2">
    <source>
        <dbReference type="Proteomes" id="UP001497482"/>
    </source>
</evidence>
<evidence type="ECO:0000313" key="1">
    <source>
        <dbReference type="EMBL" id="CAL1595480.1"/>
    </source>
</evidence>
<sequence>MNEFVLSGNNLRAFGRNDKLNAGRVIGCELERIERTLELLFIISPAPLLHWTLEDKGPNRSQESGLKQCCGGLMKTLAPPIVSSGNGLQPCLGVSCSRPRGCCKIVISPWGQSRVDLHCAS</sequence>
<dbReference type="Proteomes" id="UP001497482">
    <property type="component" value="Chromosome 20"/>
</dbReference>